<organism evidence="1 2">
    <name type="scientific">Lysobacter stagni</name>
    <dbReference type="NCBI Taxonomy" id="3045172"/>
    <lineage>
        <taxon>Bacteria</taxon>
        <taxon>Pseudomonadati</taxon>
        <taxon>Pseudomonadota</taxon>
        <taxon>Gammaproteobacteria</taxon>
        <taxon>Lysobacterales</taxon>
        <taxon>Lysobacteraceae</taxon>
        <taxon>Lysobacter</taxon>
    </lineage>
</organism>
<gene>
    <name evidence="1" type="ORF">QLQ15_13280</name>
</gene>
<proteinExistence type="predicted"/>
<comment type="caution">
    <text evidence="1">The sequence shown here is derived from an EMBL/GenBank/DDBJ whole genome shotgun (WGS) entry which is preliminary data.</text>
</comment>
<accession>A0ABT6XI91</accession>
<evidence type="ECO:0000313" key="2">
    <source>
        <dbReference type="Proteomes" id="UP001321580"/>
    </source>
</evidence>
<dbReference type="RefSeq" id="WP_283213242.1">
    <property type="nucleotide sequence ID" value="NZ_JASGBI010000001.1"/>
</dbReference>
<dbReference type="Proteomes" id="UP001321580">
    <property type="component" value="Unassembled WGS sequence"/>
</dbReference>
<dbReference type="EMBL" id="JASGBI010000001">
    <property type="protein sequence ID" value="MDI9239878.1"/>
    <property type="molecule type" value="Genomic_DNA"/>
</dbReference>
<reference evidence="1 2" key="1">
    <citation type="submission" date="2023-05" db="EMBL/GenBank/DDBJ databases">
        <title>Lysobacter sp. strain LF1 Genome sequencing and assembly.</title>
        <authorList>
            <person name="Jung Y."/>
        </authorList>
    </citation>
    <scope>NUCLEOTIDE SEQUENCE [LARGE SCALE GENOMIC DNA]</scope>
    <source>
        <strain evidence="1 2">LF1</strain>
    </source>
</reference>
<keyword evidence="2" id="KW-1185">Reference proteome</keyword>
<sequence length="115" mass="13318">MSIRTRADYIHRIYEHAYNTERLFIVEVFGDTLSEREGWNNELEGLEAVRFYLMQKHQWLPSHVRAMSADELMFAITEETASWTMPSEARDALALLPLPPGMRRKAGQPPRESGP</sequence>
<name>A0ABT6XI91_9GAMM</name>
<evidence type="ECO:0000313" key="1">
    <source>
        <dbReference type="EMBL" id="MDI9239878.1"/>
    </source>
</evidence>
<protein>
    <submittedName>
        <fullName evidence="1">Uncharacterized protein</fullName>
    </submittedName>
</protein>